<evidence type="ECO:0000256" key="3">
    <source>
        <dbReference type="ARBA" id="ARBA00022692"/>
    </source>
</evidence>
<dbReference type="PANTHER" id="PTHR43461">
    <property type="entry name" value="TRANSMEMBRANE PROTEIN 256"/>
    <property type="match status" value="1"/>
</dbReference>
<dbReference type="EMBL" id="SSNY01000001">
    <property type="protein sequence ID" value="THF59801.1"/>
    <property type="molecule type" value="Genomic_DNA"/>
</dbReference>
<keyword evidence="4 6" id="KW-1133">Transmembrane helix</keyword>
<dbReference type="Pfam" id="PF04241">
    <property type="entry name" value="DUF423"/>
    <property type="match status" value="1"/>
</dbReference>
<dbReference type="RefSeq" id="WP_136353338.1">
    <property type="nucleotide sequence ID" value="NZ_SSNY01000001.1"/>
</dbReference>
<feature type="transmembrane region" description="Helical" evidence="6">
    <location>
        <begin position="62"/>
        <end position="83"/>
    </location>
</feature>
<dbReference type="Proteomes" id="UP000306441">
    <property type="component" value="Unassembled WGS sequence"/>
</dbReference>
<feature type="transmembrane region" description="Helical" evidence="6">
    <location>
        <begin position="37"/>
        <end position="55"/>
    </location>
</feature>
<comment type="caution">
    <text evidence="7">The sequence shown here is derived from an EMBL/GenBank/DDBJ whole genome shotgun (WGS) entry which is preliminary data.</text>
</comment>
<gene>
    <name evidence="7" type="ORF">E6C48_01755</name>
</gene>
<evidence type="ECO:0000256" key="2">
    <source>
        <dbReference type="ARBA" id="ARBA00009694"/>
    </source>
</evidence>
<sequence>MSDSNPPGARPLVFAAGLAGAAGVALSAAEAHTGGAFTGTAATMLLIHAPALLAIGLVGRNALLLLAGLVLVAGLVLFCGDLLARDFLGHRLLPFAAPTGGTLLIIGWLVAAGSSFVRPRS</sequence>
<dbReference type="InterPro" id="IPR006696">
    <property type="entry name" value="DUF423"/>
</dbReference>
<keyword evidence="3 6" id="KW-0812">Transmembrane</keyword>
<evidence type="ECO:0000256" key="5">
    <source>
        <dbReference type="ARBA" id="ARBA00023136"/>
    </source>
</evidence>
<feature type="transmembrane region" description="Helical" evidence="6">
    <location>
        <begin position="95"/>
        <end position="117"/>
    </location>
</feature>
<protein>
    <submittedName>
        <fullName evidence="7">DUF423 domain-containing protein</fullName>
    </submittedName>
</protein>
<keyword evidence="8" id="KW-1185">Reference proteome</keyword>
<evidence type="ECO:0000313" key="8">
    <source>
        <dbReference type="Proteomes" id="UP000306441"/>
    </source>
</evidence>
<comment type="similarity">
    <text evidence="2">Belongs to the UPF0382 family.</text>
</comment>
<reference evidence="7 8" key="1">
    <citation type="submission" date="2019-04" db="EMBL/GenBank/DDBJ databases">
        <title>Mesorhizobium composti sp. nov., isolated from compost.</title>
        <authorList>
            <person name="Lin S.-Y."/>
            <person name="Hameed A."/>
            <person name="Hsieh Y.-T."/>
            <person name="Young C.-C."/>
        </authorList>
    </citation>
    <scope>NUCLEOTIDE SEQUENCE [LARGE SCALE GENOMIC DNA]</scope>
    <source>
        <strain evidence="7 8">CC-YTH430</strain>
    </source>
</reference>
<organism evidence="7 8">
    <name type="scientific">Ollibium composti</name>
    <dbReference type="NCBI Taxonomy" id="2675109"/>
    <lineage>
        <taxon>Bacteria</taxon>
        <taxon>Pseudomonadati</taxon>
        <taxon>Pseudomonadota</taxon>
        <taxon>Alphaproteobacteria</taxon>
        <taxon>Hyphomicrobiales</taxon>
        <taxon>Phyllobacteriaceae</taxon>
        <taxon>Ollibium</taxon>
    </lineage>
</organism>
<comment type="subcellular location">
    <subcellularLocation>
        <location evidence="1">Membrane</location>
        <topology evidence="1">Multi-pass membrane protein</topology>
    </subcellularLocation>
</comment>
<proteinExistence type="inferred from homology"/>
<dbReference type="PANTHER" id="PTHR43461:SF1">
    <property type="entry name" value="TRANSMEMBRANE PROTEIN 256"/>
    <property type="match status" value="1"/>
</dbReference>
<keyword evidence="5 6" id="KW-0472">Membrane</keyword>
<evidence type="ECO:0000256" key="4">
    <source>
        <dbReference type="ARBA" id="ARBA00022989"/>
    </source>
</evidence>
<accession>A0ABY2QBZ0</accession>
<name>A0ABY2QBZ0_9HYPH</name>
<evidence type="ECO:0000256" key="1">
    <source>
        <dbReference type="ARBA" id="ARBA00004141"/>
    </source>
</evidence>
<evidence type="ECO:0000256" key="6">
    <source>
        <dbReference type="SAM" id="Phobius"/>
    </source>
</evidence>
<evidence type="ECO:0000313" key="7">
    <source>
        <dbReference type="EMBL" id="THF59801.1"/>
    </source>
</evidence>